<gene>
    <name evidence="1" type="ORF">BD94_0797</name>
</gene>
<evidence type="ECO:0008006" key="3">
    <source>
        <dbReference type="Google" id="ProtNLM"/>
    </source>
</evidence>
<dbReference type="InterPro" id="IPR029016">
    <property type="entry name" value="GAF-like_dom_sf"/>
</dbReference>
<dbReference type="EMBL" id="CP007547">
    <property type="protein sequence ID" value="AIL44572.1"/>
    <property type="molecule type" value="Genomic_DNA"/>
</dbReference>
<evidence type="ECO:0000313" key="2">
    <source>
        <dbReference type="Proteomes" id="UP000028933"/>
    </source>
</evidence>
<dbReference type="Gene3D" id="3.30.450.40">
    <property type="match status" value="1"/>
</dbReference>
<sequence>MLQEKESPFILRIAFHKYIEVLEKIRDQDPESYRSEYARALLEKVDKVPELREGFDDIDVIRNNEDLIHQLLADLFPTALTNNEIKAASIPFFNLTFNYTERFKKLLSDAGQSFEIKIRDLDDDYFYIMNCVVIIHTYFKKEIKTSTPLYFDIPDKQGFIRHYRLTINADFTETIPTEKAHFLNNDEIDLLLDNYENIDLWKSKFPPESWILKGFFIISLTDVTADFSLSELKSNLLSIDPETGALDNSFEPILRSYFEIPDLRTGFMFFNHEQNRLEKLQNNRALFSSSILEFLYDKLGFDAIGKEAYDALAQSNKPIVVSDVYKYADSEKFQFISSYFIEHNVHSFIMIPVVKDNQLLAILEMSSGIKGAFNSLKVKKLDFVTPFLLFSISRFHYEWQTKLDAIIQQEYTSLHPSVAWKFREEAQNAFFGSLRNEEYNLKEISFDHVYPLYGQTDIKSSSSIRNKAQQEDLLEQLNRLVSVYENIKNEKAVNEKILFGLKILAEEVEAGLKTDTEQRVLRFLANKVHPELEGNNTPEIINYFSLLDSNGQLLYKRRKAFDDTVSAINKNFANLLERKEQEAQLIFPHYFELFKTDGVEHNIYVGQSISPTRHYSKEILHQLRYWQLETLCEMELSHESIKSCLPYNLDVHTLILVFNVSLSIRFRMDEKRFDVDGAYNSRYEVVKKRIDKAYIKNTTERITQPGKICIVYSSNEDEKEYYSYIQILQEKGYLSGHVEKLDVEELPGVSGLKALRANINRNKTVDVSCDFLN</sequence>
<dbReference type="eggNOG" id="COG2203">
    <property type="taxonomic scope" value="Bacteria"/>
</dbReference>
<name>A0A077EAT8_9FLAO</name>
<evidence type="ECO:0000313" key="1">
    <source>
        <dbReference type="EMBL" id="AIL44572.1"/>
    </source>
</evidence>
<dbReference type="RefSeq" id="WP_024564848.1">
    <property type="nucleotide sequence ID" value="NZ_CP007547.1"/>
</dbReference>
<dbReference type="HOGENOM" id="CLU_018532_0_0_10"/>
<organism evidence="1 2">
    <name type="scientific">Elizabethkingia anophelis NUHP1</name>
    <dbReference type="NCBI Taxonomy" id="1338011"/>
    <lineage>
        <taxon>Bacteria</taxon>
        <taxon>Pseudomonadati</taxon>
        <taxon>Bacteroidota</taxon>
        <taxon>Flavobacteriia</taxon>
        <taxon>Flavobacteriales</taxon>
        <taxon>Weeksellaceae</taxon>
        <taxon>Elizabethkingia</taxon>
    </lineage>
</organism>
<reference evidence="1" key="2">
    <citation type="journal article" date="2015" name="Genome Biol. Evol.">
        <title>Complete Genome Sequence and Transcriptomic Analysis of the Novel Pathogen Elizabethkingia anophelis in Response to Oxidative Stress.</title>
        <authorList>
            <person name="Li Y."/>
            <person name="Liu Y."/>
            <person name="Chew S.C."/>
            <person name="Tay M."/>
            <person name="Salido M.M."/>
            <person name="Teo J."/>
            <person name="Lauro F.M."/>
            <person name="Givskov M."/>
            <person name="Yang L."/>
        </authorList>
    </citation>
    <scope>NUCLEOTIDE SEQUENCE</scope>
    <source>
        <strain evidence="1">NUHP1</strain>
    </source>
</reference>
<protein>
    <recommendedName>
        <fullName evidence="3">GAF domain-containing protein</fullName>
    </recommendedName>
</protein>
<dbReference type="STRING" id="1338011.BD94_0797"/>
<reference evidence="1" key="1">
    <citation type="journal article" date="2013" name="Lancet">
        <title>First case of E anophelis outbreak in an intensive-care unit.</title>
        <authorList>
            <person name="Teo J."/>
            <person name="Tan S.Y."/>
            <person name="Tay M."/>
            <person name="Ding Y."/>
            <person name="Kjelleberg S."/>
            <person name="Givskov M."/>
            <person name="Lin R.T."/>
            <person name="Yang L."/>
        </authorList>
    </citation>
    <scope>NUCLEOTIDE SEQUENCE [LARGE SCALE GENOMIC DNA]</scope>
    <source>
        <strain evidence="1">NUHP1</strain>
    </source>
</reference>
<proteinExistence type="predicted"/>
<dbReference type="AlphaFoldDB" id="A0A077EAT8"/>
<dbReference type="SUPFAM" id="SSF55781">
    <property type="entry name" value="GAF domain-like"/>
    <property type="match status" value="1"/>
</dbReference>
<dbReference type="KEGG" id="eao:BD94_0797"/>
<dbReference type="Proteomes" id="UP000028933">
    <property type="component" value="Chromosome"/>
</dbReference>
<accession>A0A077EAT8</accession>